<evidence type="ECO:0000256" key="1">
    <source>
        <dbReference type="ARBA" id="ARBA00022676"/>
    </source>
</evidence>
<accession>A0A0D6DUA6</accession>
<dbReference type="PANTHER" id="PTHR22916:SF51">
    <property type="entry name" value="GLYCOSYLTRANSFERASE EPSH-RELATED"/>
    <property type="match status" value="1"/>
</dbReference>
<feature type="domain" description="Glycosyltransferase 2-like" evidence="3">
    <location>
        <begin position="4"/>
        <end position="135"/>
    </location>
</feature>
<evidence type="ECO:0000256" key="2">
    <source>
        <dbReference type="ARBA" id="ARBA00022679"/>
    </source>
</evidence>
<sequence>MILSVVVPAYNVEKYIERCIESILKQTNCEFELIIVDDGSTDRTLELAKKYESNCVSVLTQKNQGSGIARNKGLSIAKGDYVYFVDPDDIVVPGMFENVFYQLNGCTFDIIQFSYSFTSESGDIWNQSKKLTPRYECDTNQKIIDSLTLMLNETNIYTVWSKFINRHFLTKNNILFTKQKTGQDALFIIEILKNAETLIWLPERNYLYLVDRNGSAQNKKDYNTIKDDNNILSSLYELEVEKKMSSEVFSDFAIYVLEKELRYIGTENEAYPIFNLTLNQSVLNEKIAKVSIKRVSWKKKLFFLARKYCHPLSYLYYRRINLSGK</sequence>
<dbReference type="PANTHER" id="PTHR22916">
    <property type="entry name" value="GLYCOSYLTRANSFERASE"/>
    <property type="match status" value="1"/>
</dbReference>
<dbReference type="Gene3D" id="3.90.550.10">
    <property type="entry name" value="Spore Coat Polysaccharide Biosynthesis Protein SpsA, Chain A"/>
    <property type="match status" value="1"/>
</dbReference>
<dbReference type="CDD" id="cd00761">
    <property type="entry name" value="Glyco_tranf_GTA_type"/>
    <property type="match status" value="1"/>
</dbReference>
<dbReference type="Proteomes" id="UP000033166">
    <property type="component" value="Chromosome I"/>
</dbReference>
<dbReference type="InterPro" id="IPR029044">
    <property type="entry name" value="Nucleotide-diphossugar_trans"/>
</dbReference>
<proteinExistence type="predicted"/>
<dbReference type="SUPFAM" id="SSF53448">
    <property type="entry name" value="Nucleotide-diphospho-sugar transferases"/>
    <property type="match status" value="1"/>
</dbReference>
<dbReference type="RefSeq" id="WP_047914615.1">
    <property type="nucleotide sequence ID" value="NZ_LN774769.1"/>
</dbReference>
<organism evidence="4 5">
    <name type="scientific">Pseudolactococcus piscium MKFS47</name>
    <dbReference type="NCBI Taxonomy" id="297352"/>
    <lineage>
        <taxon>Bacteria</taxon>
        <taxon>Bacillati</taxon>
        <taxon>Bacillota</taxon>
        <taxon>Bacilli</taxon>
        <taxon>Lactobacillales</taxon>
        <taxon>Streptococcaceae</taxon>
        <taxon>Pseudolactococcus</taxon>
    </lineage>
</organism>
<name>A0A0D6DUA6_9LACT</name>
<gene>
    <name evidence="4" type="ORF">LACPI_0118</name>
</gene>
<dbReference type="KEGG" id="lpk:LACPI_0118"/>
<dbReference type="GO" id="GO:0016757">
    <property type="term" value="F:glycosyltransferase activity"/>
    <property type="evidence" value="ECO:0007669"/>
    <property type="project" value="UniProtKB-KW"/>
</dbReference>
<evidence type="ECO:0000313" key="5">
    <source>
        <dbReference type="Proteomes" id="UP000033166"/>
    </source>
</evidence>
<reference evidence="5" key="1">
    <citation type="submission" date="2015-01" db="EMBL/GenBank/DDBJ databases">
        <authorList>
            <person name="Andreevskaya M."/>
        </authorList>
    </citation>
    <scope>NUCLEOTIDE SEQUENCE [LARGE SCALE GENOMIC DNA]</scope>
    <source>
        <strain evidence="5">MKFS47</strain>
    </source>
</reference>
<evidence type="ECO:0000313" key="4">
    <source>
        <dbReference type="EMBL" id="CEN27318.1"/>
    </source>
</evidence>
<keyword evidence="1" id="KW-0328">Glycosyltransferase</keyword>
<dbReference type="HOGENOM" id="CLU_025996_25_1_9"/>
<evidence type="ECO:0000259" key="3">
    <source>
        <dbReference type="Pfam" id="PF00535"/>
    </source>
</evidence>
<protein>
    <submittedName>
        <fullName evidence="4">Glycosyltransferase family protein</fullName>
    </submittedName>
</protein>
<dbReference type="InterPro" id="IPR001173">
    <property type="entry name" value="Glyco_trans_2-like"/>
</dbReference>
<keyword evidence="2 4" id="KW-0808">Transferase</keyword>
<dbReference type="EMBL" id="LN774769">
    <property type="protein sequence ID" value="CEN27318.1"/>
    <property type="molecule type" value="Genomic_DNA"/>
</dbReference>
<dbReference type="Pfam" id="PF00535">
    <property type="entry name" value="Glycos_transf_2"/>
    <property type="match status" value="1"/>
</dbReference>
<dbReference type="AlphaFoldDB" id="A0A0D6DUA6"/>